<protein>
    <submittedName>
        <fullName evidence="1">Uncharacterized protein</fullName>
    </submittedName>
</protein>
<organism evidence="1 2">
    <name type="scientific">Champsocephalus gunnari</name>
    <name type="common">Mackerel icefish</name>
    <dbReference type="NCBI Taxonomy" id="52237"/>
    <lineage>
        <taxon>Eukaryota</taxon>
        <taxon>Metazoa</taxon>
        <taxon>Chordata</taxon>
        <taxon>Craniata</taxon>
        <taxon>Vertebrata</taxon>
        <taxon>Euteleostomi</taxon>
        <taxon>Actinopterygii</taxon>
        <taxon>Neopterygii</taxon>
        <taxon>Teleostei</taxon>
        <taxon>Neoteleostei</taxon>
        <taxon>Acanthomorphata</taxon>
        <taxon>Eupercaria</taxon>
        <taxon>Perciformes</taxon>
        <taxon>Notothenioidei</taxon>
        <taxon>Channichthyidae</taxon>
        <taxon>Champsocephalus</taxon>
    </lineage>
</organism>
<sequence>MGILEPPRFPIIPLGQGQASRMKAGPLSVLANTHPQRGRMGRQIKEKDNALFKEQSGMERLPTPHIFVSMSYASHGCVCCADSWPEILSKSHRLSSV</sequence>
<dbReference type="EMBL" id="JAURVH010001534">
    <property type="protein sequence ID" value="KAK5895877.1"/>
    <property type="molecule type" value="Genomic_DNA"/>
</dbReference>
<gene>
    <name evidence="1" type="ORF">CgunFtcFv8_009534</name>
</gene>
<accession>A0AAN8C2C7</accession>
<dbReference type="AlphaFoldDB" id="A0AAN8C2C7"/>
<name>A0AAN8C2C7_CHAGU</name>
<comment type="caution">
    <text evidence="1">The sequence shown here is derived from an EMBL/GenBank/DDBJ whole genome shotgun (WGS) entry which is preliminary data.</text>
</comment>
<proteinExistence type="predicted"/>
<evidence type="ECO:0000313" key="1">
    <source>
        <dbReference type="EMBL" id="KAK5895877.1"/>
    </source>
</evidence>
<evidence type="ECO:0000313" key="2">
    <source>
        <dbReference type="Proteomes" id="UP001331515"/>
    </source>
</evidence>
<dbReference type="Proteomes" id="UP001331515">
    <property type="component" value="Unassembled WGS sequence"/>
</dbReference>
<reference evidence="1 2" key="1">
    <citation type="journal article" date="2023" name="Mol. Biol. Evol.">
        <title>Genomics of Secondarily Temperate Adaptation in the Only Non-Antarctic Icefish.</title>
        <authorList>
            <person name="Rivera-Colon A.G."/>
            <person name="Rayamajhi N."/>
            <person name="Minhas B.F."/>
            <person name="Madrigal G."/>
            <person name="Bilyk K.T."/>
            <person name="Yoon V."/>
            <person name="Hune M."/>
            <person name="Gregory S."/>
            <person name="Cheng C.H.C."/>
            <person name="Catchen J.M."/>
        </authorList>
    </citation>
    <scope>NUCLEOTIDE SEQUENCE [LARGE SCALE GENOMIC DNA]</scope>
    <source>
        <tissue evidence="1">White muscle</tissue>
    </source>
</reference>
<keyword evidence="2" id="KW-1185">Reference proteome</keyword>